<dbReference type="RefSeq" id="WP_310100600.1">
    <property type="nucleotide sequence ID" value="NZ_JAVDUU010000004.1"/>
</dbReference>
<name>A0ABU1TGU4_9SPHI</name>
<accession>A0ABU1TGU4</accession>
<keyword evidence="2" id="KW-1185">Reference proteome</keyword>
<dbReference type="PROSITE" id="PS51257">
    <property type="entry name" value="PROKAR_LIPOPROTEIN"/>
    <property type="match status" value="1"/>
</dbReference>
<proteinExistence type="predicted"/>
<protein>
    <submittedName>
        <fullName evidence="1">Uncharacterized protein</fullName>
    </submittedName>
</protein>
<dbReference type="EMBL" id="JAVDUU010000004">
    <property type="protein sequence ID" value="MDR6944479.1"/>
    <property type="molecule type" value="Genomic_DNA"/>
</dbReference>
<reference evidence="1 2" key="1">
    <citation type="submission" date="2023-07" db="EMBL/GenBank/DDBJ databases">
        <title>Sorghum-associated microbial communities from plants grown in Nebraska, USA.</title>
        <authorList>
            <person name="Schachtman D."/>
        </authorList>
    </citation>
    <scope>NUCLEOTIDE SEQUENCE [LARGE SCALE GENOMIC DNA]</scope>
    <source>
        <strain evidence="1 2">3262</strain>
    </source>
</reference>
<comment type="caution">
    <text evidence="1">The sequence shown here is derived from an EMBL/GenBank/DDBJ whole genome shotgun (WGS) entry which is preliminary data.</text>
</comment>
<dbReference type="Proteomes" id="UP001247620">
    <property type="component" value="Unassembled WGS sequence"/>
</dbReference>
<evidence type="ECO:0000313" key="2">
    <source>
        <dbReference type="Proteomes" id="UP001247620"/>
    </source>
</evidence>
<evidence type="ECO:0000313" key="1">
    <source>
        <dbReference type="EMBL" id="MDR6944479.1"/>
    </source>
</evidence>
<gene>
    <name evidence="1" type="ORF">J2W55_004339</name>
</gene>
<organism evidence="1 2">
    <name type="scientific">Mucilaginibacter pocheonensis</name>
    <dbReference type="NCBI Taxonomy" id="398050"/>
    <lineage>
        <taxon>Bacteria</taxon>
        <taxon>Pseudomonadati</taxon>
        <taxon>Bacteroidota</taxon>
        <taxon>Sphingobacteriia</taxon>
        <taxon>Sphingobacteriales</taxon>
        <taxon>Sphingobacteriaceae</taxon>
        <taxon>Mucilaginibacter</taxon>
    </lineage>
</organism>
<sequence length="46" mass="4926">MKKFIALTIIALGTGIVACKKENVKPEVATISFETYGPKRDLGSAD</sequence>